<reference evidence="3 4" key="1">
    <citation type="submission" date="2021-11" db="EMBL/GenBank/DDBJ databases">
        <title>Draft genome sequence of Paenibacillus profundus YoMME, a new Gram-positive bacteria with exoelectrogenic properties.</title>
        <authorList>
            <person name="Hubenova Y."/>
            <person name="Hubenova E."/>
            <person name="Manasiev Y."/>
            <person name="Peykov S."/>
            <person name="Mitov M."/>
        </authorList>
    </citation>
    <scope>NUCLEOTIDE SEQUENCE [LARGE SCALE GENOMIC DNA]</scope>
    <source>
        <strain evidence="3 4">YoMME</strain>
    </source>
</reference>
<dbReference type="Pfam" id="PF12974">
    <property type="entry name" value="Phosphonate-bd"/>
    <property type="match status" value="1"/>
</dbReference>
<keyword evidence="4" id="KW-1185">Reference proteome</keyword>
<accession>A0ABS8YJ71</accession>
<dbReference type="NCBIfam" id="TIGR01098">
    <property type="entry name" value="3A0109s03R"/>
    <property type="match status" value="1"/>
</dbReference>
<gene>
    <name evidence="3" type="primary">phnD</name>
    <name evidence="3" type="ORF">LQV63_21385</name>
</gene>
<dbReference type="CDD" id="cd13571">
    <property type="entry name" value="PBP2_PnhD_1"/>
    <property type="match status" value="1"/>
</dbReference>
<dbReference type="RefSeq" id="WP_233698193.1">
    <property type="nucleotide sequence ID" value="NZ_JAJNBZ010000021.1"/>
</dbReference>
<proteinExistence type="inferred from homology"/>
<comment type="similarity">
    <text evidence="1">Belongs to the phosphate/phosphite/phosphonate binding protein family.</text>
</comment>
<dbReference type="PROSITE" id="PS51257">
    <property type="entry name" value="PROKAR_LIPOPROTEIN"/>
    <property type="match status" value="1"/>
</dbReference>
<evidence type="ECO:0000313" key="4">
    <source>
        <dbReference type="Proteomes" id="UP001199916"/>
    </source>
</evidence>
<dbReference type="PANTHER" id="PTHR35841">
    <property type="entry name" value="PHOSPHONATES-BINDING PERIPLASMIC PROTEIN"/>
    <property type="match status" value="1"/>
</dbReference>
<name>A0ABS8YJ71_9BACL</name>
<dbReference type="Proteomes" id="UP001199916">
    <property type="component" value="Unassembled WGS sequence"/>
</dbReference>
<dbReference type="SUPFAM" id="SSF53850">
    <property type="entry name" value="Periplasmic binding protein-like II"/>
    <property type="match status" value="1"/>
</dbReference>
<dbReference type="EMBL" id="JAJNBZ010000021">
    <property type="protein sequence ID" value="MCE5171836.1"/>
    <property type="molecule type" value="Genomic_DNA"/>
</dbReference>
<keyword evidence="2" id="KW-0732">Signal</keyword>
<comment type="caution">
    <text evidence="3">The sequence shown here is derived from an EMBL/GenBank/DDBJ whole genome shotgun (WGS) entry which is preliminary data.</text>
</comment>
<evidence type="ECO:0000256" key="2">
    <source>
        <dbReference type="ARBA" id="ARBA00022729"/>
    </source>
</evidence>
<dbReference type="InterPro" id="IPR005770">
    <property type="entry name" value="PhnD"/>
</dbReference>
<dbReference type="PANTHER" id="PTHR35841:SF1">
    <property type="entry name" value="PHOSPHONATES-BINDING PERIPLASMIC PROTEIN"/>
    <property type="match status" value="1"/>
</dbReference>
<evidence type="ECO:0000313" key="3">
    <source>
        <dbReference type="EMBL" id="MCE5171836.1"/>
    </source>
</evidence>
<protein>
    <submittedName>
        <fullName evidence="3">Phosphate/phosphite/phosphonate ABC transporter substrate-binding protein</fullName>
    </submittedName>
</protein>
<organism evidence="3 4">
    <name type="scientific">Paenibacillus profundus</name>
    <dbReference type="NCBI Taxonomy" id="1173085"/>
    <lineage>
        <taxon>Bacteria</taxon>
        <taxon>Bacillati</taxon>
        <taxon>Bacillota</taxon>
        <taxon>Bacilli</taxon>
        <taxon>Bacillales</taxon>
        <taxon>Paenibacillaceae</taxon>
        <taxon>Paenibacillus</taxon>
    </lineage>
</organism>
<evidence type="ECO:0000256" key="1">
    <source>
        <dbReference type="ARBA" id="ARBA00007162"/>
    </source>
</evidence>
<sequence length="306" mass="34276">MLRLPRILLIILLAVLVSGCSNSRSSYHIVFSEPDDAPVDSQDGTPSPVRVAISSVLSPSETIKHYRTIADYVGEKLNRPAILIQRKSYNEISMLMMNGGADIALLSSGAYLTYKQVEGLEAIAMQERMGVPYYYGYLVVNHDSNCTDINDLRGKSIAITDPFSYSSYIFVSERLAEFDETPEHFFGRYVYTYNHESSLKAVIDRVVDAAAVNSLVYEQAKLKDPELADTLRIIAKSEPAGTGPVVISSSLPDEDKNIIKELFLSMHEQAAIQPALQGLFIDRFVPFDPQFYDTAYSKRFYKRGRL</sequence>
<dbReference type="Gene3D" id="3.40.190.10">
    <property type="entry name" value="Periplasmic binding protein-like II"/>
    <property type="match status" value="2"/>
</dbReference>